<dbReference type="PANTHER" id="PTHR46509">
    <property type="entry name" value="PHOSPHOADENOSINE PHOSPHOSULFATE REDUCTASE"/>
    <property type="match status" value="1"/>
</dbReference>
<name>A0A235BA60_9BACL</name>
<dbReference type="PANTHER" id="PTHR46509:SF1">
    <property type="entry name" value="PHOSPHOADENOSINE PHOSPHOSULFATE REDUCTASE"/>
    <property type="match status" value="1"/>
</dbReference>
<comment type="catalytic activity">
    <reaction evidence="4">
        <text>[thioredoxin]-disulfide + sulfite + AMP + 2 H(+) = adenosine 5'-phosphosulfate + [thioredoxin]-dithiol</text>
        <dbReference type="Rhea" id="RHEA:21976"/>
        <dbReference type="Rhea" id="RHEA-COMP:10698"/>
        <dbReference type="Rhea" id="RHEA-COMP:10700"/>
        <dbReference type="ChEBI" id="CHEBI:15378"/>
        <dbReference type="ChEBI" id="CHEBI:17359"/>
        <dbReference type="ChEBI" id="CHEBI:29950"/>
        <dbReference type="ChEBI" id="CHEBI:50058"/>
        <dbReference type="ChEBI" id="CHEBI:58243"/>
        <dbReference type="ChEBI" id="CHEBI:456215"/>
        <dbReference type="EC" id="1.8.4.10"/>
    </reaction>
</comment>
<evidence type="ECO:0000256" key="5">
    <source>
        <dbReference type="SAM" id="MobiDB-lite"/>
    </source>
</evidence>
<feature type="compositionally biased region" description="Basic and acidic residues" evidence="5">
    <location>
        <begin position="257"/>
        <end position="270"/>
    </location>
</feature>
<evidence type="ECO:0000256" key="1">
    <source>
        <dbReference type="ARBA" id="ARBA00009732"/>
    </source>
</evidence>
<dbReference type="GO" id="GO:0004604">
    <property type="term" value="F:phosphoadenylyl-sulfate reductase (thioredoxin) activity"/>
    <property type="evidence" value="ECO:0007669"/>
    <property type="project" value="UniProtKB-UniRule"/>
</dbReference>
<evidence type="ECO:0000256" key="3">
    <source>
        <dbReference type="ARBA" id="ARBA00024327"/>
    </source>
</evidence>
<dbReference type="InterPro" id="IPR004511">
    <property type="entry name" value="PAPS/APS_Rdtase"/>
</dbReference>
<keyword evidence="4" id="KW-0411">Iron-sulfur</keyword>
<dbReference type="HAMAP" id="MF_00063">
    <property type="entry name" value="CysH"/>
    <property type="match status" value="1"/>
</dbReference>
<sequence length="270" mass="31379">MRNRTECEKKEPETVAYRSREELAKVAKELKDASPSEILRWGTEQFGSSLALACSFGYEDVALVHLLMDIRPETDIFYLDTDLLFPETYQTRDRLAEKYGISFIRVSPRYSIEEQANRWGEKLWERDPNTCCMLRKVEPLKRFLSGYSAWCTGIRREQSPTRVNTEVVEWDDNLKMVKLNPLAFWKESQVWDLIHAHGIPYNPMHDRMYPSIGCMPCTRKVMPGEDPRSGRWAGTAKTECGLHNRSSQGRKRSTVRHPGERKNSDQEGIQ</sequence>
<comment type="pathway">
    <text evidence="3 4">Sulfur metabolism; hydrogen sulfide biosynthesis; sulfite from sulfate.</text>
</comment>
<proteinExistence type="inferred from homology"/>
<dbReference type="EMBL" id="NOWF01000002">
    <property type="protein sequence ID" value="OYD09193.1"/>
    <property type="molecule type" value="Genomic_DNA"/>
</dbReference>
<evidence type="ECO:0000256" key="2">
    <source>
        <dbReference type="ARBA" id="ARBA00023002"/>
    </source>
</evidence>
<reference evidence="7 8" key="1">
    <citation type="submission" date="2017-07" db="EMBL/GenBank/DDBJ databases">
        <title>The genome sequence of Paludifilum halophilum highlights mechanisms for microbial adaptation to high salt environemnts.</title>
        <authorList>
            <person name="Belbahri L."/>
        </authorList>
    </citation>
    <scope>NUCLEOTIDE SEQUENCE [LARGE SCALE GENOMIC DNA]</scope>
    <source>
        <strain evidence="7 8">DSM 102817</strain>
    </source>
</reference>
<comment type="subcellular location">
    <subcellularLocation>
        <location evidence="4">Cytoplasm</location>
    </subcellularLocation>
</comment>
<dbReference type="Gene3D" id="3.40.50.620">
    <property type="entry name" value="HUPs"/>
    <property type="match status" value="1"/>
</dbReference>
<dbReference type="InterPro" id="IPR002500">
    <property type="entry name" value="PAPS_reduct_dom"/>
</dbReference>
<feature type="active site" description="Nucleophile; cysteine thiosulfonate intermediate" evidence="4">
    <location>
        <position position="240"/>
    </location>
</feature>
<comment type="similarity">
    <text evidence="1 4">Belongs to the PAPS reductase family. CysH subfamily.</text>
</comment>
<evidence type="ECO:0000259" key="6">
    <source>
        <dbReference type="Pfam" id="PF01507"/>
    </source>
</evidence>
<feature type="binding site" evidence="4">
    <location>
        <position position="217"/>
    </location>
    <ligand>
        <name>[4Fe-4S] cluster</name>
        <dbReference type="ChEBI" id="CHEBI:49883"/>
    </ligand>
</feature>
<dbReference type="GO" id="GO:0070814">
    <property type="term" value="P:hydrogen sulfide biosynthetic process"/>
    <property type="evidence" value="ECO:0007669"/>
    <property type="project" value="UniProtKB-UniRule"/>
</dbReference>
<organism evidence="7 8">
    <name type="scientific">Paludifilum halophilum</name>
    <dbReference type="NCBI Taxonomy" id="1642702"/>
    <lineage>
        <taxon>Bacteria</taxon>
        <taxon>Bacillati</taxon>
        <taxon>Bacillota</taxon>
        <taxon>Bacilli</taxon>
        <taxon>Bacillales</taxon>
        <taxon>Thermoactinomycetaceae</taxon>
        <taxon>Paludifilum</taxon>
    </lineage>
</organism>
<feature type="binding site" evidence="4">
    <location>
        <position position="214"/>
    </location>
    <ligand>
        <name>[4Fe-4S] cluster</name>
        <dbReference type="ChEBI" id="CHEBI:49883"/>
    </ligand>
</feature>
<dbReference type="NCBIfam" id="TIGR00434">
    <property type="entry name" value="cysH"/>
    <property type="match status" value="1"/>
</dbReference>
<dbReference type="Pfam" id="PF01507">
    <property type="entry name" value="PAPS_reduct"/>
    <property type="match status" value="1"/>
</dbReference>
<dbReference type="Proteomes" id="UP000215459">
    <property type="component" value="Unassembled WGS sequence"/>
</dbReference>
<evidence type="ECO:0000313" key="7">
    <source>
        <dbReference type="EMBL" id="OYD09193.1"/>
    </source>
</evidence>
<dbReference type="InterPro" id="IPR014729">
    <property type="entry name" value="Rossmann-like_a/b/a_fold"/>
</dbReference>
<keyword evidence="4" id="KW-0408">Iron</keyword>
<dbReference type="GO" id="GO:0051539">
    <property type="term" value="F:4 iron, 4 sulfur cluster binding"/>
    <property type="evidence" value="ECO:0007669"/>
    <property type="project" value="UniProtKB-UniRule"/>
</dbReference>
<dbReference type="GO" id="GO:0046872">
    <property type="term" value="F:metal ion binding"/>
    <property type="evidence" value="ECO:0007669"/>
    <property type="project" value="UniProtKB-KW"/>
</dbReference>
<dbReference type="AlphaFoldDB" id="A0A235BA60"/>
<dbReference type="GO" id="GO:0005737">
    <property type="term" value="C:cytoplasm"/>
    <property type="evidence" value="ECO:0007669"/>
    <property type="project" value="UniProtKB-SubCell"/>
</dbReference>
<dbReference type="PIRSF" id="PIRSF000857">
    <property type="entry name" value="PAPS_reductase"/>
    <property type="match status" value="1"/>
</dbReference>
<protein>
    <recommendedName>
        <fullName evidence="4">Adenosine 5'-phosphosulfate reductase</fullName>
        <shortName evidence="4">APS reductase</shortName>
        <ecNumber evidence="4">1.8.4.10</ecNumber>
    </recommendedName>
    <alternativeName>
        <fullName evidence="4">5'-adenylylsulfate reductase</fullName>
    </alternativeName>
    <alternativeName>
        <fullName evidence="4">Thioredoxin-dependent 5'-adenylylsulfate reductase</fullName>
    </alternativeName>
</protein>
<feature type="domain" description="Phosphoadenosine phosphosulphate reductase" evidence="6">
    <location>
        <begin position="50"/>
        <end position="220"/>
    </location>
</feature>
<dbReference type="GO" id="GO:0043866">
    <property type="term" value="F:adenylyl-sulfate reductase (thioredoxin) activity"/>
    <property type="evidence" value="ECO:0007669"/>
    <property type="project" value="UniProtKB-EC"/>
</dbReference>
<feature type="binding site" evidence="4">
    <location>
        <position position="131"/>
    </location>
    <ligand>
        <name>[4Fe-4S] cluster</name>
        <dbReference type="ChEBI" id="CHEBI:49883"/>
    </ligand>
</feature>
<dbReference type="OrthoDB" id="9772604at2"/>
<dbReference type="SUPFAM" id="SSF52402">
    <property type="entry name" value="Adenine nucleotide alpha hydrolases-like"/>
    <property type="match status" value="1"/>
</dbReference>
<feature type="binding site" evidence="4">
    <location>
        <position position="132"/>
    </location>
    <ligand>
        <name>[4Fe-4S] cluster</name>
        <dbReference type="ChEBI" id="CHEBI:49883"/>
    </ligand>
</feature>
<keyword evidence="4" id="KW-0963">Cytoplasm</keyword>
<keyword evidence="8" id="KW-1185">Reference proteome</keyword>
<evidence type="ECO:0000313" key="8">
    <source>
        <dbReference type="Proteomes" id="UP000215459"/>
    </source>
</evidence>
<comment type="function">
    <text evidence="4">Catalyzes the formation of sulfite from adenosine 5'-phosphosulfate (APS) using thioredoxin as an electron donor.</text>
</comment>
<evidence type="ECO:0000256" key="4">
    <source>
        <dbReference type="HAMAP-Rule" id="MF_00063"/>
    </source>
</evidence>
<accession>A0A235BA60</accession>
<dbReference type="CDD" id="cd23945">
    <property type="entry name" value="PAPS_reductase"/>
    <property type="match status" value="1"/>
</dbReference>
<comment type="caution">
    <text evidence="7">The sequence shown here is derived from an EMBL/GenBank/DDBJ whole genome shotgun (WGS) entry which is preliminary data.</text>
</comment>
<keyword evidence="4" id="KW-0479">Metal-binding</keyword>
<feature type="region of interest" description="Disordered" evidence="5">
    <location>
        <begin position="224"/>
        <end position="270"/>
    </location>
</feature>
<keyword evidence="2 4" id="KW-0560">Oxidoreductase</keyword>
<dbReference type="EC" id="1.8.4.10" evidence="4"/>
<gene>
    <name evidence="4" type="primary">cysH</name>
    <name evidence="7" type="ORF">CHM34_05025</name>
</gene>
<dbReference type="RefSeq" id="WP_094263542.1">
    <property type="nucleotide sequence ID" value="NZ_NOWF01000002.1"/>
</dbReference>
<comment type="cofactor">
    <cofactor evidence="4">
        <name>[4Fe-4S] cluster</name>
        <dbReference type="ChEBI" id="CHEBI:49883"/>
    </cofactor>
    <text evidence="4">Binds 1 [4Fe-4S] cluster per subunit.</text>
</comment>
<dbReference type="NCBIfam" id="NF002537">
    <property type="entry name" value="PRK02090.1"/>
    <property type="match status" value="1"/>
</dbReference>
<dbReference type="GO" id="GO:0019379">
    <property type="term" value="P:sulfate assimilation, phosphoadenylyl sulfate reduction by phosphoadenylyl-sulfate reductase (thioredoxin)"/>
    <property type="evidence" value="ECO:0007669"/>
    <property type="project" value="UniProtKB-UniRule"/>
</dbReference>